<dbReference type="Proteomes" id="UP000095039">
    <property type="component" value="Unassembled WGS sequence"/>
</dbReference>
<name>A0A1E5CBA4_9GAMM</name>
<feature type="transmembrane region" description="Helical" evidence="1">
    <location>
        <begin position="20"/>
        <end position="39"/>
    </location>
</feature>
<feature type="transmembrane region" description="Helical" evidence="1">
    <location>
        <begin position="65"/>
        <end position="84"/>
    </location>
</feature>
<sequence>MPASQSFVESLNAVWATPYGVAAKFIFIGGILLLFVLMVTRQKMTILDALMAIVGFKPVQHRDKLFNVLHLSVIGIPLALFALAM</sequence>
<dbReference type="AlphaFoldDB" id="A0A1E5CBA4"/>
<keyword evidence="1" id="KW-0472">Membrane</keyword>
<accession>A0A1E5CBA4</accession>
<keyword evidence="1" id="KW-1133">Transmembrane helix</keyword>
<organism evidence="2 3">
    <name type="scientific">Enterovibrio norvegicus FF-454</name>
    <dbReference type="NCBI Taxonomy" id="1185651"/>
    <lineage>
        <taxon>Bacteria</taxon>
        <taxon>Pseudomonadati</taxon>
        <taxon>Pseudomonadota</taxon>
        <taxon>Gammaproteobacteria</taxon>
        <taxon>Vibrionales</taxon>
        <taxon>Vibrionaceae</taxon>
        <taxon>Enterovibrio</taxon>
    </lineage>
</organism>
<evidence type="ECO:0000256" key="1">
    <source>
        <dbReference type="SAM" id="Phobius"/>
    </source>
</evidence>
<dbReference type="EMBL" id="AJWN02000032">
    <property type="protein sequence ID" value="OEE62769.1"/>
    <property type="molecule type" value="Genomic_DNA"/>
</dbReference>
<reference evidence="2 3" key="1">
    <citation type="journal article" date="2012" name="Science">
        <title>Ecological populations of bacteria act as socially cohesive units of antibiotic production and resistance.</title>
        <authorList>
            <person name="Cordero O.X."/>
            <person name="Wildschutte H."/>
            <person name="Kirkup B."/>
            <person name="Proehl S."/>
            <person name="Ngo L."/>
            <person name="Hussain F."/>
            <person name="Le Roux F."/>
            <person name="Mincer T."/>
            <person name="Polz M.F."/>
        </authorList>
    </citation>
    <scope>NUCLEOTIDE SEQUENCE [LARGE SCALE GENOMIC DNA]</scope>
    <source>
        <strain evidence="2 3">FF-454</strain>
    </source>
</reference>
<keyword evidence="3" id="KW-1185">Reference proteome</keyword>
<proteinExistence type="predicted"/>
<keyword evidence="1" id="KW-0812">Transmembrane</keyword>
<protein>
    <submittedName>
        <fullName evidence="2">Uncharacterized protein</fullName>
    </submittedName>
</protein>
<dbReference type="RefSeq" id="WP_016958457.1">
    <property type="nucleotide sequence ID" value="NZ_AJWN02000032.1"/>
</dbReference>
<comment type="caution">
    <text evidence="2">The sequence shown here is derived from an EMBL/GenBank/DDBJ whole genome shotgun (WGS) entry which is preliminary data.</text>
</comment>
<gene>
    <name evidence="2" type="ORF">A1OK_19465</name>
</gene>
<evidence type="ECO:0000313" key="3">
    <source>
        <dbReference type="Proteomes" id="UP000095039"/>
    </source>
</evidence>
<evidence type="ECO:0000313" key="2">
    <source>
        <dbReference type="EMBL" id="OEE62769.1"/>
    </source>
</evidence>